<evidence type="ECO:0000313" key="9">
    <source>
        <dbReference type="Proteomes" id="UP001271007"/>
    </source>
</evidence>
<keyword evidence="9" id="KW-1185">Reference proteome</keyword>
<keyword evidence="2" id="KW-0677">Repeat</keyword>
<evidence type="ECO:0000256" key="5">
    <source>
        <dbReference type="PROSITE-ProRule" id="PRU00042"/>
    </source>
</evidence>
<gene>
    <name evidence="8" type="ORF">LTR09_010611</name>
</gene>
<organism evidence="8 9">
    <name type="scientific">Extremus antarcticus</name>
    <dbReference type="NCBI Taxonomy" id="702011"/>
    <lineage>
        <taxon>Eukaryota</taxon>
        <taxon>Fungi</taxon>
        <taxon>Dikarya</taxon>
        <taxon>Ascomycota</taxon>
        <taxon>Pezizomycotina</taxon>
        <taxon>Dothideomycetes</taxon>
        <taxon>Dothideomycetidae</taxon>
        <taxon>Mycosphaerellales</taxon>
        <taxon>Extremaceae</taxon>
        <taxon>Extremus</taxon>
    </lineage>
</organism>
<evidence type="ECO:0000256" key="4">
    <source>
        <dbReference type="ARBA" id="ARBA00022833"/>
    </source>
</evidence>
<feature type="region of interest" description="Disordered" evidence="6">
    <location>
        <begin position="170"/>
        <end position="190"/>
    </location>
</feature>
<feature type="domain" description="C2H2-type" evidence="7">
    <location>
        <begin position="27"/>
        <end position="57"/>
    </location>
</feature>
<dbReference type="GO" id="GO:0000978">
    <property type="term" value="F:RNA polymerase II cis-regulatory region sequence-specific DNA binding"/>
    <property type="evidence" value="ECO:0007669"/>
    <property type="project" value="TreeGrafter"/>
</dbReference>
<dbReference type="PANTHER" id="PTHR19818:SF139">
    <property type="entry name" value="PAIR-RULE PROTEIN ODD-PAIRED"/>
    <property type="match status" value="1"/>
</dbReference>
<dbReference type="GO" id="GO:0000981">
    <property type="term" value="F:DNA-binding transcription factor activity, RNA polymerase II-specific"/>
    <property type="evidence" value="ECO:0007669"/>
    <property type="project" value="TreeGrafter"/>
</dbReference>
<dbReference type="SMART" id="SM00355">
    <property type="entry name" value="ZnF_C2H2"/>
    <property type="match status" value="3"/>
</dbReference>
<feature type="domain" description="C2H2-type" evidence="7">
    <location>
        <begin position="58"/>
        <end position="88"/>
    </location>
</feature>
<dbReference type="Proteomes" id="UP001271007">
    <property type="component" value="Unassembled WGS sequence"/>
</dbReference>
<dbReference type="AlphaFoldDB" id="A0AAJ0D765"/>
<dbReference type="PROSITE" id="PS50157">
    <property type="entry name" value="ZINC_FINGER_C2H2_2"/>
    <property type="match status" value="2"/>
</dbReference>
<evidence type="ECO:0000256" key="3">
    <source>
        <dbReference type="ARBA" id="ARBA00022771"/>
    </source>
</evidence>
<accession>A0AAJ0D765</accession>
<evidence type="ECO:0000259" key="7">
    <source>
        <dbReference type="PROSITE" id="PS50157"/>
    </source>
</evidence>
<dbReference type="GO" id="GO:0045944">
    <property type="term" value="P:positive regulation of transcription by RNA polymerase II"/>
    <property type="evidence" value="ECO:0007669"/>
    <property type="project" value="UniProtKB-ARBA"/>
</dbReference>
<dbReference type="GO" id="GO:0005634">
    <property type="term" value="C:nucleus"/>
    <property type="evidence" value="ECO:0007669"/>
    <property type="project" value="UniProtKB-ARBA"/>
</dbReference>
<evidence type="ECO:0000313" key="8">
    <source>
        <dbReference type="EMBL" id="KAK3047937.1"/>
    </source>
</evidence>
<dbReference type="InterPro" id="IPR013087">
    <property type="entry name" value="Znf_C2H2_type"/>
</dbReference>
<dbReference type="EMBL" id="JAWDJX010000054">
    <property type="protein sequence ID" value="KAK3047937.1"/>
    <property type="molecule type" value="Genomic_DNA"/>
</dbReference>
<comment type="caution">
    <text evidence="8">The sequence shown here is derived from an EMBL/GenBank/DDBJ whole genome shotgun (WGS) entry which is preliminary data.</text>
</comment>
<keyword evidence="1" id="KW-0479">Metal-binding</keyword>
<dbReference type="PANTHER" id="PTHR19818">
    <property type="entry name" value="ZINC FINGER PROTEIN ZIC AND GLI"/>
    <property type="match status" value="1"/>
</dbReference>
<evidence type="ECO:0000256" key="1">
    <source>
        <dbReference type="ARBA" id="ARBA00022723"/>
    </source>
</evidence>
<keyword evidence="3 5" id="KW-0863">Zinc-finger</keyword>
<keyword evidence="4" id="KW-0862">Zinc</keyword>
<dbReference type="PROSITE" id="PS00028">
    <property type="entry name" value="ZINC_FINGER_C2H2_1"/>
    <property type="match status" value="2"/>
</dbReference>
<dbReference type="GO" id="GO:0008270">
    <property type="term" value="F:zinc ion binding"/>
    <property type="evidence" value="ECO:0007669"/>
    <property type="project" value="UniProtKB-KW"/>
</dbReference>
<sequence length="371" mass="41323">MDNNPPPPFFPPTGNKSANYQPENYTVPCMYPGCGRWFVCDHNLEQHIRERHTHERPYACDFPECGKRFSRPWSLSRHLRLVHKFENAVRKAGKGKKAQAEMEQLGRQIQGMLEPAGQVPGVPVFDGELLADDAFQAAGDANLREYMEIEQLANPNYREVTSFYDLPAHPYAQPPPPHHQTDAESAFAPPNNAAPFDQPAANYNDNADVRHHCPFCIATYERPEVLAKHFHRRHGMAPHPECGCEDCVVLFAADMVQQYGDQMVGYAQGGMNGINNLPNNSGDLPLFGNDLFQADLDVGAPPAAFDTDAAKNNAGEQVQPAVFVEENGTILDNFDNDETDLAYHDPAHHGIEEWLADAEAARVMLTDDYAI</sequence>
<protein>
    <recommendedName>
        <fullName evidence="7">C2H2-type domain-containing protein</fullName>
    </recommendedName>
</protein>
<dbReference type="SUPFAM" id="SSF57667">
    <property type="entry name" value="beta-beta-alpha zinc fingers"/>
    <property type="match status" value="1"/>
</dbReference>
<dbReference type="Gene3D" id="3.30.160.60">
    <property type="entry name" value="Classic Zinc Finger"/>
    <property type="match status" value="2"/>
</dbReference>
<dbReference type="FunFam" id="3.30.160.60:FF:000100">
    <property type="entry name" value="Zinc finger 45-like"/>
    <property type="match status" value="1"/>
</dbReference>
<evidence type="ECO:0000256" key="6">
    <source>
        <dbReference type="SAM" id="MobiDB-lite"/>
    </source>
</evidence>
<dbReference type="InterPro" id="IPR050329">
    <property type="entry name" value="GLI_C2H2-zinc-finger"/>
</dbReference>
<name>A0AAJ0D765_9PEZI</name>
<evidence type="ECO:0000256" key="2">
    <source>
        <dbReference type="ARBA" id="ARBA00022737"/>
    </source>
</evidence>
<dbReference type="InterPro" id="IPR036236">
    <property type="entry name" value="Znf_C2H2_sf"/>
</dbReference>
<proteinExistence type="predicted"/>
<reference evidence="8" key="1">
    <citation type="submission" date="2023-04" db="EMBL/GenBank/DDBJ databases">
        <title>Black Yeasts Isolated from many extreme environments.</title>
        <authorList>
            <person name="Coleine C."/>
            <person name="Stajich J.E."/>
            <person name="Selbmann L."/>
        </authorList>
    </citation>
    <scope>NUCLEOTIDE SEQUENCE</scope>
    <source>
        <strain evidence="8">CCFEE 5312</strain>
    </source>
</reference>